<dbReference type="Gene3D" id="3.10.20.90">
    <property type="entry name" value="Phosphatidylinositol 3-kinase Catalytic Subunit, Chain A, domain 1"/>
    <property type="match status" value="2"/>
</dbReference>
<dbReference type="GeneID" id="101398730"/>
<accession>A0ABM1DIW2</accession>
<dbReference type="PANTHER" id="PTHR47731:SF1">
    <property type="entry name" value="UBIQUITIN D"/>
    <property type="match status" value="1"/>
</dbReference>
<reference evidence="3" key="1">
    <citation type="submission" date="2025-08" db="UniProtKB">
        <authorList>
            <consortium name="RefSeq"/>
        </authorList>
    </citation>
    <scope>IDENTIFICATION</scope>
</reference>
<dbReference type="InterPro" id="IPR019956">
    <property type="entry name" value="Ubiquitin_dom"/>
</dbReference>
<dbReference type="CDD" id="cd17052">
    <property type="entry name" value="Ubl1_FAT10"/>
    <property type="match status" value="1"/>
</dbReference>
<dbReference type="Pfam" id="PF00240">
    <property type="entry name" value="ubiquitin"/>
    <property type="match status" value="2"/>
</dbReference>
<feature type="domain" description="Ubiquitin-like" evidence="1">
    <location>
        <begin position="55"/>
        <end position="130"/>
    </location>
</feature>
<keyword evidence="2" id="KW-1185">Reference proteome</keyword>
<protein>
    <submittedName>
        <fullName evidence="3">Ubiquitin D</fullName>
    </submittedName>
</protein>
<dbReference type="InterPro" id="IPR042969">
    <property type="entry name" value="Ubiquitin_D"/>
</dbReference>
<dbReference type="InterPro" id="IPR000626">
    <property type="entry name" value="Ubiquitin-like_dom"/>
</dbReference>
<feature type="domain" description="Ubiquitin-like" evidence="1">
    <location>
        <begin position="121"/>
        <end position="212"/>
    </location>
</feature>
<name>A0ABM1DIW2_CERSS</name>
<dbReference type="CDD" id="cd17053">
    <property type="entry name" value="Ubl2_FAT10"/>
    <property type="match status" value="1"/>
</dbReference>
<evidence type="ECO:0000259" key="1">
    <source>
        <dbReference type="PROSITE" id="PS50053"/>
    </source>
</evidence>
<dbReference type="Proteomes" id="UP000694910">
    <property type="component" value="Unplaced"/>
</dbReference>
<dbReference type="PRINTS" id="PR00348">
    <property type="entry name" value="UBIQUITIN"/>
</dbReference>
<organism evidence="2 3">
    <name type="scientific">Ceratotherium simum simum</name>
    <name type="common">Southern white rhinoceros</name>
    <dbReference type="NCBI Taxonomy" id="73337"/>
    <lineage>
        <taxon>Eukaryota</taxon>
        <taxon>Metazoa</taxon>
        <taxon>Chordata</taxon>
        <taxon>Craniata</taxon>
        <taxon>Vertebrata</taxon>
        <taxon>Euteleostomi</taxon>
        <taxon>Mammalia</taxon>
        <taxon>Eutheria</taxon>
        <taxon>Laurasiatheria</taxon>
        <taxon>Perissodactyla</taxon>
        <taxon>Rhinocerotidae</taxon>
        <taxon>Ceratotherium</taxon>
    </lineage>
</organism>
<dbReference type="PROSITE" id="PS50053">
    <property type="entry name" value="UBIQUITIN_2"/>
    <property type="match status" value="2"/>
</dbReference>
<dbReference type="InterPro" id="IPR029071">
    <property type="entry name" value="Ubiquitin-like_domsf"/>
</dbReference>
<dbReference type="SUPFAM" id="SSF54236">
    <property type="entry name" value="Ubiquitin-like"/>
    <property type="match status" value="2"/>
</dbReference>
<proteinExistence type="predicted"/>
<dbReference type="RefSeq" id="XP_014651743.1">
    <property type="nucleotide sequence ID" value="XM_014796257.1"/>
</dbReference>
<dbReference type="PANTHER" id="PTHR47731">
    <property type="entry name" value="UBIQUITIN D"/>
    <property type="match status" value="1"/>
</dbReference>
<evidence type="ECO:0000313" key="2">
    <source>
        <dbReference type="Proteomes" id="UP000694910"/>
    </source>
</evidence>
<sequence>MTLKMPTVYWGNRQTNTTNQAGDFQLSCSYISWVHSQSPQAPVSTPLVAEMATCLYVNVHSQQWKLMTFTAYLEDRVKKINEHVRSKTKVPVHDQILLLGSKTLKPMRKLSSYGIDKETTIHLTLKVVKPSDEELNMTLVESGDEGQRHLLQVRRSSSVAQVKEMIKAKTAITPEKQIVTCNGKKLEDGKIMADYGVRKGNLLFLTRHCIGG</sequence>
<gene>
    <name evidence="3" type="primary">LOC101398730</name>
</gene>
<dbReference type="SMART" id="SM00213">
    <property type="entry name" value="UBQ"/>
    <property type="match status" value="2"/>
</dbReference>
<evidence type="ECO:0000313" key="3">
    <source>
        <dbReference type="RefSeq" id="XP_014651743.1"/>
    </source>
</evidence>